<evidence type="ECO:0000313" key="2">
    <source>
        <dbReference type="EMBL" id="KAF7284016.1"/>
    </source>
</evidence>
<dbReference type="SUPFAM" id="SSF57501">
    <property type="entry name" value="Cystine-knot cytokines"/>
    <property type="match status" value="1"/>
</dbReference>
<dbReference type="AlphaFoldDB" id="A0A834IQE2"/>
<dbReference type="PANTHER" id="PTHR41153">
    <property type="entry name" value="RE41427P"/>
    <property type="match status" value="1"/>
</dbReference>
<dbReference type="EMBL" id="JAACXV010000084">
    <property type="protein sequence ID" value="KAF7284016.1"/>
    <property type="molecule type" value="Genomic_DNA"/>
</dbReference>
<comment type="caution">
    <text evidence="2">The sequence shown here is derived from an EMBL/GenBank/DDBJ whole genome shotgun (WGS) entry which is preliminary data.</text>
</comment>
<evidence type="ECO:0008006" key="4">
    <source>
        <dbReference type="Google" id="ProtNLM"/>
    </source>
</evidence>
<gene>
    <name evidence="2" type="ORF">GWI33_022638</name>
</gene>
<dbReference type="Gene3D" id="2.10.90.10">
    <property type="entry name" value="Cystine-knot cytokines"/>
    <property type="match status" value="1"/>
</dbReference>
<dbReference type="InterPro" id="IPR029034">
    <property type="entry name" value="Cystine-knot_cytokine"/>
</dbReference>
<reference evidence="2" key="1">
    <citation type="submission" date="2020-08" db="EMBL/GenBank/DDBJ databases">
        <title>Genome sequencing and assembly of the red palm weevil Rhynchophorus ferrugineus.</title>
        <authorList>
            <person name="Dias G.B."/>
            <person name="Bergman C.M."/>
            <person name="Manee M."/>
        </authorList>
    </citation>
    <scope>NUCLEOTIDE SEQUENCE</scope>
    <source>
        <strain evidence="2">AA-2017</strain>
        <tissue evidence="2">Whole larva</tissue>
    </source>
</reference>
<proteinExistence type="predicted"/>
<evidence type="ECO:0000256" key="1">
    <source>
        <dbReference type="SAM" id="MobiDB-lite"/>
    </source>
</evidence>
<feature type="region of interest" description="Disordered" evidence="1">
    <location>
        <begin position="106"/>
        <end position="127"/>
    </location>
</feature>
<sequence>MKLNIEQCFMSVILYTIIGEALMDDSKKCQGGGGLKYLWGDALSDNPDCVGPTNMPYPTAAIARSFKGSNPWLGSFRTARSQKTIDPFLTRKALLNSYELSTNNDNWSTSRKSRATNMQPNSCGGSNPSRLCKTRYNTTAPMYGVSLTSGQPVTIVQKFPDLLQQVVFEVCESSECDVVRGECTQTYVPYLFLVIPLGPVTLTGQDYVLVESGCVCRPKFLNQNQQDSLSSSIPRL</sequence>
<keyword evidence="3" id="KW-1185">Reference proteome</keyword>
<protein>
    <recommendedName>
        <fullName evidence="4">Spaetzle domain-containing protein</fullName>
    </recommendedName>
</protein>
<dbReference type="Proteomes" id="UP000625711">
    <property type="component" value="Unassembled WGS sequence"/>
</dbReference>
<accession>A0A834IQE2</accession>
<dbReference type="PANTHER" id="PTHR41153:SF2">
    <property type="entry name" value="RE41427P"/>
    <property type="match status" value="1"/>
</dbReference>
<organism evidence="2 3">
    <name type="scientific">Rhynchophorus ferrugineus</name>
    <name type="common">Red palm weevil</name>
    <name type="synonym">Curculio ferrugineus</name>
    <dbReference type="NCBI Taxonomy" id="354439"/>
    <lineage>
        <taxon>Eukaryota</taxon>
        <taxon>Metazoa</taxon>
        <taxon>Ecdysozoa</taxon>
        <taxon>Arthropoda</taxon>
        <taxon>Hexapoda</taxon>
        <taxon>Insecta</taxon>
        <taxon>Pterygota</taxon>
        <taxon>Neoptera</taxon>
        <taxon>Endopterygota</taxon>
        <taxon>Coleoptera</taxon>
        <taxon>Polyphaga</taxon>
        <taxon>Cucujiformia</taxon>
        <taxon>Curculionidae</taxon>
        <taxon>Dryophthorinae</taxon>
        <taxon>Rhynchophorus</taxon>
    </lineage>
</organism>
<dbReference type="OrthoDB" id="10055432at2759"/>
<evidence type="ECO:0000313" key="3">
    <source>
        <dbReference type="Proteomes" id="UP000625711"/>
    </source>
</evidence>
<name>A0A834IQE2_RHYFE</name>